<gene>
    <name evidence="2" type="ORF">CHT98_08415</name>
</gene>
<dbReference type="EMBL" id="NOWT01000005">
    <property type="protein sequence ID" value="OYD84913.1"/>
    <property type="molecule type" value="Genomic_DNA"/>
</dbReference>
<evidence type="ECO:0000256" key="1">
    <source>
        <dbReference type="SAM" id="SignalP"/>
    </source>
</evidence>
<dbReference type="SUPFAM" id="SSF53850">
    <property type="entry name" value="Periplasmic binding protein-like II"/>
    <property type="match status" value="1"/>
</dbReference>
<feature type="chain" id="PRO_5013325712" evidence="1">
    <location>
        <begin position="22"/>
        <end position="384"/>
    </location>
</feature>
<dbReference type="RefSeq" id="WP_094302790.1">
    <property type="nucleotide sequence ID" value="NZ_NOWT01000005.1"/>
</dbReference>
<comment type="caution">
    <text evidence="2">The sequence shown here is derived from an EMBL/GenBank/DDBJ whole genome shotgun (WGS) entry which is preliminary data.</text>
</comment>
<feature type="signal peptide" evidence="1">
    <location>
        <begin position="1"/>
        <end position="21"/>
    </location>
</feature>
<dbReference type="PANTHER" id="PTHR42779">
    <property type="entry name" value="PROTEIN YNJB"/>
    <property type="match status" value="1"/>
</dbReference>
<dbReference type="PANTHER" id="PTHR42779:SF1">
    <property type="entry name" value="PROTEIN YNJB"/>
    <property type="match status" value="1"/>
</dbReference>
<name>A0A235HHA7_AZOBR</name>
<reference evidence="2 3" key="1">
    <citation type="submission" date="2017-07" db="EMBL/GenBank/DDBJ databases">
        <title>Whole genome sequence of Azospirillum brasilense 2A1, a potential biofertilizer strain.</title>
        <authorList>
            <person name="Fontana C.A."/>
            <person name="Toffoli L.M."/>
            <person name="Salazar S.M."/>
            <person name="Puglisi E."/>
            <person name="Pedraza R."/>
            <person name="Bassi D."/>
            <person name="Cocconcelli P.S."/>
        </authorList>
    </citation>
    <scope>NUCLEOTIDE SEQUENCE [LARGE SCALE GENOMIC DNA]</scope>
    <source>
        <strain evidence="2 3">2A1</strain>
        <plasmid evidence="2">unnamed</plasmid>
    </source>
</reference>
<keyword evidence="2" id="KW-0614">Plasmid</keyword>
<evidence type="ECO:0000313" key="2">
    <source>
        <dbReference type="EMBL" id="OYD84913.1"/>
    </source>
</evidence>
<dbReference type="Proteomes" id="UP000215367">
    <property type="component" value="Unassembled WGS sequence"/>
</dbReference>
<dbReference type="Gene3D" id="3.40.190.10">
    <property type="entry name" value="Periplasmic binding protein-like II"/>
    <property type="match status" value="1"/>
</dbReference>
<sequence>MKLNTLFAGAAGLALAAGLMAAPLKAETVLNVVTAGDQNMVDYVNDYLGPKFEKQNPGVTVRAAGTGPGDAGSQKIYEKLSAQDKAGTAAWDIDVAVLHQKMAGQMAVEKLLSRYADQTATARLATRDTARNALGADVAGYVLPMFHSQIALAYNPDLLKTPPRTYAELAEWVKANPKAFGYNGIKGGMSGVGFVTGWVSAHMDDAARLEQGAYDAGLKPAIEKALSGLKDFNRDVTLTPGNAGTLDMLNRGEIAMGPVWVDMFYTWQADGRLGPNLKLQLIGPGMPGQPMYYAVPAKATNPEAARKFIEMATSPEVQAEGIVKRFNWYPGIDAQHVQAKLDAQTWARLFTDVTPDELAVKGKPFPLTGYFSDIMEAYERTVAN</sequence>
<dbReference type="InterPro" id="IPR006059">
    <property type="entry name" value="SBP"/>
</dbReference>
<keyword evidence="1" id="KW-0732">Signal</keyword>
<organism evidence="2 3">
    <name type="scientific">Azospirillum brasilense</name>
    <dbReference type="NCBI Taxonomy" id="192"/>
    <lineage>
        <taxon>Bacteria</taxon>
        <taxon>Pseudomonadati</taxon>
        <taxon>Pseudomonadota</taxon>
        <taxon>Alphaproteobacteria</taxon>
        <taxon>Rhodospirillales</taxon>
        <taxon>Azospirillaceae</taxon>
        <taxon>Azospirillum</taxon>
    </lineage>
</organism>
<dbReference type="Pfam" id="PF13416">
    <property type="entry name" value="SBP_bac_8"/>
    <property type="match status" value="1"/>
</dbReference>
<evidence type="ECO:0000313" key="3">
    <source>
        <dbReference type="Proteomes" id="UP000215367"/>
    </source>
</evidence>
<proteinExistence type="predicted"/>
<protein>
    <submittedName>
        <fullName evidence="2">ABC transporter substrate-binding protein</fullName>
    </submittedName>
</protein>
<accession>A0A235HHA7</accession>
<dbReference type="AlphaFoldDB" id="A0A235HHA7"/>
<geneLocation type="plasmid" evidence="2">
    <name>unnamed</name>
</geneLocation>